<sequence>MDYLTVKWLHILSSTFLFGTGIGSAFYLLFASISRDSRAIAVVTRTVVLADWIFTTTTAILQPLTGFYLIKLAGYPMSSTWIRWSVILYLLALACWLPVVWIQIRMRGLAREAVEHQLPLSMAYWRHFWIWVALGVPAFFAFVMVFYLMVTKPI</sequence>
<evidence type="ECO:0000313" key="3">
    <source>
        <dbReference type="Proteomes" id="UP000197535"/>
    </source>
</evidence>
<feature type="transmembrane region" description="Helical" evidence="1">
    <location>
        <begin position="128"/>
        <end position="150"/>
    </location>
</feature>
<dbReference type="Pfam" id="PF10027">
    <property type="entry name" value="DUF2269"/>
    <property type="match status" value="1"/>
</dbReference>
<evidence type="ECO:0000313" key="2">
    <source>
        <dbReference type="EMBL" id="OWW20141.1"/>
    </source>
</evidence>
<dbReference type="OrthoDB" id="9786302at2"/>
<protein>
    <recommendedName>
        <fullName evidence="4">DUF2269 domain-containing protein</fullName>
    </recommendedName>
</protein>
<gene>
    <name evidence="2" type="ORF">AYR66_12190</name>
</gene>
<keyword evidence="1" id="KW-1133">Transmembrane helix</keyword>
<feature type="transmembrane region" description="Helical" evidence="1">
    <location>
        <begin position="42"/>
        <end position="61"/>
    </location>
</feature>
<keyword evidence="3" id="KW-1185">Reference proteome</keyword>
<keyword evidence="1" id="KW-0812">Transmembrane</keyword>
<dbReference type="EMBL" id="LSTO01000001">
    <property type="protein sequence ID" value="OWW20141.1"/>
    <property type="molecule type" value="Genomic_DNA"/>
</dbReference>
<dbReference type="Proteomes" id="UP000197535">
    <property type="component" value="Unassembled WGS sequence"/>
</dbReference>
<dbReference type="InterPro" id="IPR018729">
    <property type="entry name" value="DUF2269_transmembrane"/>
</dbReference>
<accession>A0A254TBX2</accession>
<keyword evidence="1" id="KW-0472">Membrane</keyword>
<reference evidence="2 3" key="1">
    <citation type="submission" date="2016-02" db="EMBL/GenBank/DDBJ databases">
        <authorList>
            <person name="Wen L."/>
            <person name="He K."/>
            <person name="Yang H."/>
        </authorList>
    </citation>
    <scope>NUCLEOTIDE SEQUENCE [LARGE SCALE GENOMIC DNA]</scope>
    <source>
        <strain evidence="2 3">TSA40</strain>
    </source>
</reference>
<feature type="transmembrane region" description="Helical" evidence="1">
    <location>
        <begin position="81"/>
        <end position="102"/>
    </location>
</feature>
<dbReference type="RefSeq" id="WP_088707029.1">
    <property type="nucleotide sequence ID" value="NZ_LSTO01000001.1"/>
</dbReference>
<dbReference type="AlphaFoldDB" id="A0A254TBX2"/>
<name>A0A254TBX2_9BURK</name>
<evidence type="ECO:0000256" key="1">
    <source>
        <dbReference type="SAM" id="Phobius"/>
    </source>
</evidence>
<evidence type="ECO:0008006" key="4">
    <source>
        <dbReference type="Google" id="ProtNLM"/>
    </source>
</evidence>
<organism evidence="2 3">
    <name type="scientific">Noviherbaspirillum denitrificans</name>
    <dbReference type="NCBI Taxonomy" id="1968433"/>
    <lineage>
        <taxon>Bacteria</taxon>
        <taxon>Pseudomonadati</taxon>
        <taxon>Pseudomonadota</taxon>
        <taxon>Betaproteobacteria</taxon>
        <taxon>Burkholderiales</taxon>
        <taxon>Oxalobacteraceae</taxon>
        <taxon>Noviherbaspirillum</taxon>
    </lineage>
</organism>
<feature type="transmembrane region" description="Helical" evidence="1">
    <location>
        <begin position="6"/>
        <end position="30"/>
    </location>
</feature>
<proteinExistence type="predicted"/>
<comment type="caution">
    <text evidence="2">The sequence shown here is derived from an EMBL/GenBank/DDBJ whole genome shotgun (WGS) entry which is preliminary data.</text>
</comment>